<comment type="similarity">
    <text evidence="1">Belongs to the ARG7 family.</text>
</comment>
<evidence type="ECO:0000313" key="2">
    <source>
        <dbReference type="EMBL" id="KAF6144105.1"/>
    </source>
</evidence>
<name>A0A7J7LN56_9MAGN</name>
<sequence>MGIGLPLMSHTKQIIRRSLFALAVATNVPKGHCTVYIGKIQKKRFVVPISYLNQEEFGFNHPAGGITIPCKEETFLNLTGHLNKE</sequence>
<comment type="caution">
    <text evidence="2">The sequence shown here is derived from an EMBL/GenBank/DDBJ whole genome shotgun (WGS) entry which is preliminary data.</text>
</comment>
<evidence type="ECO:0000313" key="3">
    <source>
        <dbReference type="Proteomes" id="UP000541444"/>
    </source>
</evidence>
<dbReference type="PANTHER" id="PTHR31929">
    <property type="entry name" value="SAUR-LIKE AUXIN-RESPONSIVE PROTEIN FAMILY-RELATED"/>
    <property type="match status" value="1"/>
</dbReference>
<proteinExistence type="inferred from homology"/>
<reference evidence="2 3" key="1">
    <citation type="journal article" date="2020" name="IScience">
        <title>Genome Sequencing of the Endangered Kingdonia uniflora (Circaeasteraceae, Ranunculales) Reveals Potential Mechanisms of Evolutionary Specialization.</title>
        <authorList>
            <person name="Sun Y."/>
            <person name="Deng T."/>
            <person name="Zhang A."/>
            <person name="Moore M.J."/>
            <person name="Landis J.B."/>
            <person name="Lin N."/>
            <person name="Zhang H."/>
            <person name="Zhang X."/>
            <person name="Huang J."/>
            <person name="Zhang X."/>
            <person name="Sun H."/>
            <person name="Wang H."/>
        </authorList>
    </citation>
    <scope>NUCLEOTIDE SEQUENCE [LARGE SCALE GENOMIC DNA]</scope>
    <source>
        <strain evidence="2">TB1705</strain>
        <tissue evidence="2">Leaf</tissue>
    </source>
</reference>
<evidence type="ECO:0000256" key="1">
    <source>
        <dbReference type="ARBA" id="ARBA00006974"/>
    </source>
</evidence>
<protein>
    <recommendedName>
        <fullName evidence="4">Small auxin up regulated protein</fullName>
    </recommendedName>
</protein>
<dbReference type="AlphaFoldDB" id="A0A7J7LN56"/>
<dbReference type="Pfam" id="PF02519">
    <property type="entry name" value="Auxin_inducible"/>
    <property type="match status" value="1"/>
</dbReference>
<organism evidence="2 3">
    <name type="scientific">Kingdonia uniflora</name>
    <dbReference type="NCBI Taxonomy" id="39325"/>
    <lineage>
        <taxon>Eukaryota</taxon>
        <taxon>Viridiplantae</taxon>
        <taxon>Streptophyta</taxon>
        <taxon>Embryophyta</taxon>
        <taxon>Tracheophyta</taxon>
        <taxon>Spermatophyta</taxon>
        <taxon>Magnoliopsida</taxon>
        <taxon>Ranunculales</taxon>
        <taxon>Circaeasteraceae</taxon>
        <taxon>Kingdonia</taxon>
    </lineage>
</organism>
<evidence type="ECO:0008006" key="4">
    <source>
        <dbReference type="Google" id="ProtNLM"/>
    </source>
</evidence>
<dbReference type="EMBL" id="JACGCM010002142">
    <property type="protein sequence ID" value="KAF6144105.1"/>
    <property type="molecule type" value="Genomic_DNA"/>
</dbReference>
<keyword evidence="3" id="KW-1185">Reference proteome</keyword>
<dbReference type="GO" id="GO:0009733">
    <property type="term" value="P:response to auxin"/>
    <property type="evidence" value="ECO:0007669"/>
    <property type="project" value="InterPro"/>
</dbReference>
<accession>A0A7J7LN56</accession>
<dbReference type="Proteomes" id="UP000541444">
    <property type="component" value="Unassembled WGS sequence"/>
</dbReference>
<gene>
    <name evidence="2" type="ORF">GIB67_007566</name>
</gene>
<dbReference type="InterPro" id="IPR003676">
    <property type="entry name" value="SAUR_fam"/>
</dbReference>
<dbReference type="OrthoDB" id="625231at2759"/>